<name>A0A9W4XYV7_9PLEO</name>
<dbReference type="AlphaFoldDB" id="A0A9W4XYV7"/>
<evidence type="ECO:0000313" key="4">
    <source>
        <dbReference type="Proteomes" id="UP001152607"/>
    </source>
</evidence>
<evidence type="ECO:0000256" key="1">
    <source>
        <dbReference type="SAM" id="MobiDB-lite"/>
    </source>
</evidence>
<proteinExistence type="predicted"/>
<dbReference type="PROSITE" id="PS00028">
    <property type="entry name" value="ZINC_FINGER_C2H2_1"/>
    <property type="match status" value="1"/>
</dbReference>
<feature type="compositionally biased region" description="Basic and acidic residues" evidence="1">
    <location>
        <begin position="51"/>
        <end position="67"/>
    </location>
</feature>
<comment type="caution">
    <text evidence="3">The sequence shown here is derived from an EMBL/GenBank/DDBJ whole genome shotgun (WGS) entry which is preliminary data.</text>
</comment>
<evidence type="ECO:0000259" key="2">
    <source>
        <dbReference type="PROSITE" id="PS00028"/>
    </source>
</evidence>
<gene>
    <name evidence="3" type="ORF">PDIGIT_LOCUS13778</name>
</gene>
<accession>A0A9W4XYV7</accession>
<dbReference type="InterPro" id="IPR013087">
    <property type="entry name" value="Znf_C2H2_type"/>
</dbReference>
<dbReference type="OrthoDB" id="4822at2759"/>
<feature type="domain" description="C2H2-type" evidence="2">
    <location>
        <begin position="17"/>
        <end position="39"/>
    </location>
</feature>
<organism evidence="3 4">
    <name type="scientific">Periconia digitata</name>
    <dbReference type="NCBI Taxonomy" id="1303443"/>
    <lineage>
        <taxon>Eukaryota</taxon>
        <taxon>Fungi</taxon>
        <taxon>Dikarya</taxon>
        <taxon>Ascomycota</taxon>
        <taxon>Pezizomycotina</taxon>
        <taxon>Dothideomycetes</taxon>
        <taxon>Pleosporomycetidae</taxon>
        <taxon>Pleosporales</taxon>
        <taxon>Massarineae</taxon>
        <taxon>Periconiaceae</taxon>
        <taxon>Periconia</taxon>
    </lineage>
</organism>
<protein>
    <recommendedName>
        <fullName evidence="2">C2H2-type domain-containing protein</fullName>
    </recommendedName>
</protein>
<feature type="region of interest" description="Disordered" evidence="1">
    <location>
        <begin position="51"/>
        <end position="72"/>
    </location>
</feature>
<dbReference type="Proteomes" id="UP001152607">
    <property type="component" value="Unassembled WGS sequence"/>
</dbReference>
<dbReference type="InterPro" id="IPR036236">
    <property type="entry name" value="Znf_C2H2_sf"/>
</dbReference>
<keyword evidence="4" id="KW-1185">Reference proteome</keyword>
<dbReference type="SUPFAM" id="SSF57667">
    <property type="entry name" value="beta-beta-alpha zinc fingers"/>
    <property type="match status" value="1"/>
</dbReference>
<dbReference type="PANTHER" id="PTHR47251">
    <property type="entry name" value="FINGER DOMAIN PROTEIN, PUTATIVE (AFU_ORTHOLOGUE AFUA_3G04180)-RELATED"/>
    <property type="match status" value="1"/>
</dbReference>
<sequence length="225" mass="23989">MAPRNAPLPNAVNIFNCTLCSKGYPRQIDYDNHLRSYDHNHRARLNEMSKLTAAHEGESSRPKKSVIDMRSLPTNDSGKVALGSRFTKIGGTGAAGGGSRFKKVGVAVNDSRSGQTDDATAPAEIIKEAAKSVEPTTTDAIKVAPASTVAPAADHVIIKQAGIPPQDGDLVMVDAEEEEEEDDEVIDWEEYDVTKPTGCDHATCPGCPSTKTEVDEDGWLILGSA</sequence>
<evidence type="ECO:0000313" key="3">
    <source>
        <dbReference type="EMBL" id="CAI6340597.1"/>
    </source>
</evidence>
<dbReference type="PANTHER" id="PTHR47251:SF1">
    <property type="entry name" value="FINGER DOMAIN PROTEIN, PUTATIVE (AFU_ORTHOLOGUE AFUA_3G04180)-RELATED"/>
    <property type="match status" value="1"/>
</dbReference>
<reference evidence="3" key="1">
    <citation type="submission" date="2023-01" db="EMBL/GenBank/DDBJ databases">
        <authorList>
            <person name="Van Ghelder C."/>
            <person name="Rancurel C."/>
        </authorList>
    </citation>
    <scope>NUCLEOTIDE SEQUENCE</scope>
    <source>
        <strain evidence="3">CNCM I-4278</strain>
    </source>
</reference>
<dbReference type="EMBL" id="CAOQHR010000010">
    <property type="protein sequence ID" value="CAI6340597.1"/>
    <property type="molecule type" value="Genomic_DNA"/>
</dbReference>